<name>Q0W772_METAR</name>
<protein>
    <recommendedName>
        <fullName evidence="2">PA14 domain-containing protein</fullName>
    </recommendedName>
</protein>
<dbReference type="SUPFAM" id="SSF56988">
    <property type="entry name" value="Anthrax protective antigen"/>
    <property type="match status" value="1"/>
</dbReference>
<dbReference type="Gene3D" id="3.90.182.10">
    <property type="entry name" value="Toxin - Anthrax Protective Antigen,domain 1"/>
    <property type="match status" value="1"/>
</dbReference>
<proteinExistence type="predicted"/>
<evidence type="ECO:0000313" key="4">
    <source>
        <dbReference type="Proteomes" id="UP000000663"/>
    </source>
</evidence>
<evidence type="ECO:0000313" key="3">
    <source>
        <dbReference type="EMBL" id="CAJ35771.1"/>
    </source>
</evidence>
<gene>
    <name evidence="3" type="ORF">RCIX309</name>
</gene>
<dbReference type="GeneID" id="5144905"/>
<reference evidence="3 4" key="1">
    <citation type="journal article" date="2006" name="Science">
        <title>Genome of rice cluster I archaea -- the key methane producers in the rice rhizosphere.</title>
        <authorList>
            <person name="Erkel C."/>
            <person name="Kube M."/>
            <person name="Reinhardt R."/>
            <person name="Liesack W."/>
        </authorList>
    </citation>
    <scope>NUCLEOTIDE SEQUENCE [LARGE SCALE GENOMIC DNA]</scope>
    <source>
        <strain evidence="4">DSM 22066 / NBRC 105507 / MRE50</strain>
    </source>
</reference>
<dbReference type="InterPro" id="IPR011658">
    <property type="entry name" value="PA14_dom"/>
</dbReference>
<accession>Q0W772</accession>
<dbReference type="Pfam" id="PF07691">
    <property type="entry name" value="PA14"/>
    <property type="match status" value="1"/>
</dbReference>
<organism evidence="3 4">
    <name type="scientific">Methanocella arvoryzae (strain DSM 22066 / NBRC 105507 / MRE50)</name>
    <dbReference type="NCBI Taxonomy" id="351160"/>
    <lineage>
        <taxon>Archaea</taxon>
        <taxon>Methanobacteriati</taxon>
        <taxon>Methanobacteriota</taxon>
        <taxon>Stenosarchaea group</taxon>
        <taxon>Methanomicrobia</taxon>
        <taxon>Methanocellales</taxon>
        <taxon>Methanocellaceae</taxon>
        <taxon>Methanocella</taxon>
    </lineage>
</organism>
<keyword evidence="4" id="KW-1185">Reference proteome</keyword>
<dbReference type="SMART" id="SM00758">
    <property type="entry name" value="PA14"/>
    <property type="match status" value="1"/>
</dbReference>
<sequence>MDDRGISDAFFTVMSIGIVVLAGILIASTVLAFASSHGKTAADQLKELQEPGLKKGVSAFYYTIDPATSDLASADPNKILPDSYATRRTENAISADASTLPEEAPDQNGMIIWTGYVAIPAEGTYTFTLDSAGGSWLWIDGRQIVANPGNHPRASVSSLPVQLSAGLHRIKARYYYTSEAFCKVTCSHEGHAQELRHYH</sequence>
<dbReference type="AlphaFoldDB" id="Q0W772"/>
<dbReference type="STRING" id="351160.RCIX309"/>
<dbReference type="PROSITE" id="PS51820">
    <property type="entry name" value="PA14"/>
    <property type="match status" value="1"/>
</dbReference>
<dbReference type="Proteomes" id="UP000000663">
    <property type="component" value="Chromosome"/>
</dbReference>
<evidence type="ECO:0000259" key="2">
    <source>
        <dbReference type="PROSITE" id="PS51820"/>
    </source>
</evidence>
<keyword evidence="1" id="KW-1133">Transmembrane helix</keyword>
<dbReference type="EMBL" id="AM114193">
    <property type="protein sequence ID" value="CAJ35771.1"/>
    <property type="molecule type" value="Genomic_DNA"/>
</dbReference>
<feature type="domain" description="PA14" evidence="2">
    <location>
        <begin position="52"/>
        <end position="199"/>
    </location>
</feature>
<dbReference type="OrthoDB" id="148211at2157"/>
<dbReference type="InterPro" id="IPR037524">
    <property type="entry name" value="PA14/GLEYA"/>
</dbReference>
<keyword evidence="1" id="KW-0812">Transmembrane</keyword>
<dbReference type="eggNOG" id="arCOG07862">
    <property type="taxonomic scope" value="Archaea"/>
</dbReference>
<feature type="transmembrane region" description="Helical" evidence="1">
    <location>
        <begin position="12"/>
        <end position="34"/>
    </location>
</feature>
<keyword evidence="1" id="KW-0472">Membrane</keyword>
<evidence type="ECO:0000256" key="1">
    <source>
        <dbReference type="SAM" id="Phobius"/>
    </source>
</evidence>
<dbReference type="RefSeq" id="WP_012036728.1">
    <property type="nucleotide sequence ID" value="NC_009464.1"/>
</dbReference>
<dbReference type="KEGG" id="rci:RCIX309"/>